<dbReference type="Proteomes" id="UP000271624">
    <property type="component" value="Unassembled WGS sequence"/>
</dbReference>
<organism evidence="1 2">
    <name type="scientific">Dulcicalothrix desertica PCC 7102</name>
    <dbReference type="NCBI Taxonomy" id="232991"/>
    <lineage>
        <taxon>Bacteria</taxon>
        <taxon>Bacillati</taxon>
        <taxon>Cyanobacteriota</taxon>
        <taxon>Cyanophyceae</taxon>
        <taxon>Nostocales</taxon>
        <taxon>Calotrichaceae</taxon>
        <taxon>Dulcicalothrix</taxon>
    </lineage>
</organism>
<evidence type="ECO:0000313" key="1">
    <source>
        <dbReference type="EMBL" id="RUT03871.1"/>
    </source>
</evidence>
<reference evidence="1" key="1">
    <citation type="submission" date="2018-12" db="EMBL/GenBank/DDBJ databases">
        <authorList>
            <person name="Will S."/>
            <person name="Neumann-Schaal M."/>
            <person name="Henke P."/>
        </authorList>
    </citation>
    <scope>NUCLEOTIDE SEQUENCE</scope>
    <source>
        <strain evidence="1">PCC 7102</strain>
    </source>
</reference>
<name>A0A433VCN3_9CYAN</name>
<evidence type="ECO:0000313" key="2">
    <source>
        <dbReference type="Proteomes" id="UP000271624"/>
    </source>
</evidence>
<sequence length="598" mass="68894">MSLLIKLNVLNIQWIAWHLNTPLDICKIWNKKRKRQVSDEIIANYHQYLKDFPAIPAEGFTAVHTIHTAAGKFDINQIIEKTKIVSKTQTNRTNRTQNSQVQLHQYSRLLDFERLMHLIALIIQYPGIGALYQNEPSTLTQILSSIPKINSEVEEVCACIAKLYGKIYADGDAIAADLEWLEQNGITSANNLNNDLDLYNIEYEELTTHAYSDQNAFSRLLKTIRLVIHHPFLFDSQQGGSLKTLVTELVNRKIIDDEYLDRIRSDIDKYLKPYKILPNFSLRRGYFAGTALLNQNELSKVFNILQSQVITFDDPLTLQVYENFKERMILSKFTVEDVYPLRAIGNRSIVDVKHLPFGALLKRLEFLEEAIINGKILELKNVVETAKFPNWENQESIFMAYPLQIVFHNVAWYLGYEFYQDGKPGLFGYQRLDRLIASNYSQQGRSTKLQEKSLKKLNKLYNSSAGIFLGSSVSDQQKFLSSNKLERQSVEVAVELWCNDYSFKFISEGTRRFPTEQLAMSPLLSSYNQIDKSIFKLPRTSDAVFPNRFQVKLPKWSLSDIDLKRWILGFGGNIRVVQPDSLANEIKLTGENILKAYE</sequence>
<dbReference type="EMBL" id="RSCL01000012">
    <property type="protein sequence ID" value="RUT03871.1"/>
    <property type="molecule type" value="Genomic_DNA"/>
</dbReference>
<comment type="caution">
    <text evidence="1">The sequence shown here is derived from an EMBL/GenBank/DDBJ whole genome shotgun (WGS) entry which is preliminary data.</text>
</comment>
<gene>
    <name evidence="1" type="ORF">DSM106972_047850</name>
</gene>
<proteinExistence type="predicted"/>
<dbReference type="InterPro" id="IPR027417">
    <property type="entry name" value="P-loop_NTPase"/>
</dbReference>
<accession>A0A433VCN3</accession>
<dbReference type="AlphaFoldDB" id="A0A433VCN3"/>
<dbReference type="Gene3D" id="3.40.50.300">
    <property type="entry name" value="P-loop containing nucleotide triphosphate hydrolases"/>
    <property type="match status" value="1"/>
</dbReference>
<keyword evidence="2" id="KW-1185">Reference proteome</keyword>
<reference evidence="1" key="2">
    <citation type="journal article" date="2019" name="Genome Biol. Evol.">
        <title>Day and night: Metabolic profiles and evolutionary relationships of six axenic non-marine cyanobacteria.</title>
        <authorList>
            <person name="Will S.E."/>
            <person name="Henke P."/>
            <person name="Boedeker C."/>
            <person name="Huang S."/>
            <person name="Brinkmann H."/>
            <person name="Rohde M."/>
            <person name="Jarek M."/>
            <person name="Friedl T."/>
            <person name="Seufert S."/>
            <person name="Schumacher M."/>
            <person name="Overmann J."/>
            <person name="Neumann-Schaal M."/>
            <person name="Petersen J."/>
        </authorList>
    </citation>
    <scope>NUCLEOTIDE SEQUENCE [LARGE SCALE GENOMIC DNA]</scope>
    <source>
        <strain evidence="1">PCC 7102</strain>
    </source>
</reference>
<protein>
    <submittedName>
        <fullName evidence="1">Uncharacterized protein</fullName>
    </submittedName>
</protein>